<gene>
    <name evidence="1" type="ORF">CHC_T00000610001</name>
</gene>
<organism evidence="1 2">
    <name type="scientific">Chondrus crispus</name>
    <name type="common">Carrageen Irish moss</name>
    <name type="synonym">Polymorpha crispa</name>
    <dbReference type="NCBI Taxonomy" id="2769"/>
    <lineage>
        <taxon>Eukaryota</taxon>
        <taxon>Rhodophyta</taxon>
        <taxon>Florideophyceae</taxon>
        <taxon>Rhodymeniophycidae</taxon>
        <taxon>Gigartinales</taxon>
        <taxon>Gigartinaceae</taxon>
        <taxon>Chondrus</taxon>
    </lineage>
</organism>
<sequence length="85" mass="9318">MFFLSSHETRSFHGCLVPACCNDITNQFSMQIFITSVLIRNLGKQSKGCPREIIARALATPNGNVDDAHVSLPLDILLIQTRGSS</sequence>
<dbReference type="GeneID" id="17317998"/>
<accession>R7QNC8</accession>
<evidence type="ECO:0000313" key="2">
    <source>
        <dbReference type="Proteomes" id="UP000012073"/>
    </source>
</evidence>
<dbReference type="EMBL" id="HG002101">
    <property type="protein sequence ID" value="CDF39987.1"/>
    <property type="molecule type" value="Genomic_DNA"/>
</dbReference>
<protein>
    <submittedName>
        <fullName evidence="1">Uncharacterized protein</fullName>
    </submittedName>
</protein>
<dbReference type="Gramene" id="CDF39987">
    <property type="protein sequence ID" value="CDF39987"/>
    <property type="gene ID" value="CHC_T00000610001"/>
</dbReference>
<reference evidence="2" key="1">
    <citation type="journal article" date="2013" name="Proc. Natl. Acad. Sci. U.S.A.">
        <title>Genome structure and metabolic features in the red seaweed Chondrus crispus shed light on evolution of the Archaeplastida.</title>
        <authorList>
            <person name="Collen J."/>
            <person name="Porcel B."/>
            <person name="Carre W."/>
            <person name="Ball S.G."/>
            <person name="Chaparro C."/>
            <person name="Tonon T."/>
            <person name="Barbeyron T."/>
            <person name="Michel G."/>
            <person name="Noel B."/>
            <person name="Valentin K."/>
            <person name="Elias M."/>
            <person name="Artiguenave F."/>
            <person name="Arun A."/>
            <person name="Aury J.M."/>
            <person name="Barbosa-Neto J.F."/>
            <person name="Bothwell J.H."/>
            <person name="Bouget F.Y."/>
            <person name="Brillet L."/>
            <person name="Cabello-Hurtado F."/>
            <person name="Capella-Gutierrez S."/>
            <person name="Charrier B."/>
            <person name="Cladiere L."/>
            <person name="Cock J.M."/>
            <person name="Coelho S.M."/>
            <person name="Colleoni C."/>
            <person name="Czjzek M."/>
            <person name="Da Silva C."/>
            <person name="Delage L."/>
            <person name="Denoeud F."/>
            <person name="Deschamps P."/>
            <person name="Dittami S.M."/>
            <person name="Gabaldon T."/>
            <person name="Gachon C.M."/>
            <person name="Groisillier A."/>
            <person name="Herve C."/>
            <person name="Jabbari K."/>
            <person name="Katinka M."/>
            <person name="Kloareg B."/>
            <person name="Kowalczyk N."/>
            <person name="Labadie K."/>
            <person name="Leblanc C."/>
            <person name="Lopez P.J."/>
            <person name="McLachlan D.H."/>
            <person name="Meslet-Cladiere L."/>
            <person name="Moustafa A."/>
            <person name="Nehr Z."/>
            <person name="Nyvall Collen P."/>
            <person name="Panaud O."/>
            <person name="Partensky F."/>
            <person name="Poulain J."/>
            <person name="Rensing S.A."/>
            <person name="Rousvoal S."/>
            <person name="Samson G."/>
            <person name="Symeonidi A."/>
            <person name="Weissenbach J."/>
            <person name="Zambounis A."/>
            <person name="Wincker P."/>
            <person name="Boyen C."/>
        </authorList>
    </citation>
    <scope>NUCLEOTIDE SEQUENCE [LARGE SCALE GENOMIC DNA]</scope>
    <source>
        <strain evidence="2">cv. Stackhouse</strain>
    </source>
</reference>
<proteinExistence type="predicted"/>
<dbReference type="RefSeq" id="XP_005710281.1">
    <property type="nucleotide sequence ID" value="XM_005710224.1"/>
</dbReference>
<dbReference type="KEGG" id="ccp:CHC_T00000610001"/>
<name>R7QNC8_CHOCR</name>
<dbReference type="Proteomes" id="UP000012073">
    <property type="component" value="Unassembled WGS sequence"/>
</dbReference>
<keyword evidence="2" id="KW-1185">Reference proteome</keyword>
<evidence type="ECO:0000313" key="1">
    <source>
        <dbReference type="EMBL" id="CDF39987.1"/>
    </source>
</evidence>
<dbReference type="AlphaFoldDB" id="R7QNC8"/>